<keyword evidence="4 5" id="KW-0472">Membrane</keyword>
<evidence type="ECO:0000256" key="1">
    <source>
        <dbReference type="ARBA" id="ARBA00004141"/>
    </source>
</evidence>
<feature type="transmembrane region" description="Helical" evidence="5">
    <location>
        <begin position="97"/>
        <end position="117"/>
    </location>
</feature>
<dbReference type="EMBL" id="CP068053">
    <property type="protein sequence ID" value="QQT01305.1"/>
    <property type="molecule type" value="Genomic_DNA"/>
</dbReference>
<feature type="transmembrane region" description="Helical" evidence="5">
    <location>
        <begin position="225"/>
        <end position="245"/>
    </location>
</feature>
<protein>
    <submittedName>
        <fullName evidence="6">Bile acid:sodium symporter family protein</fullName>
    </submittedName>
</protein>
<dbReference type="Gene3D" id="1.20.1530.20">
    <property type="match status" value="1"/>
</dbReference>
<dbReference type="Pfam" id="PF01758">
    <property type="entry name" value="SBF"/>
    <property type="match status" value="1"/>
</dbReference>
<keyword evidence="3 5" id="KW-1133">Transmembrane helix</keyword>
<feature type="transmembrane region" description="Helical" evidence="5">
    <location>
        <begin position="12"/>
        <end position="31"/>
    </location>
</feature>
<dbReference type="RefSeq" id="WP_040373902.1">
    <property type="nucleotide sequence ID" value="NZ_CP068053.1"/>
</dbReference>
<accession>A0A974NPB1</accession>
<dbReference type="KEGG" id="ppsr:I6J18_05360"/>
<keyword evidence="2 5" id="KW-0812">Transmembrane</keyword>
<feature type="transmembrane region" description="Helical" evidence="5">
    <location>
        <begin position="67"/>
        <end position="85"/>
    </location>
</feature>
<dbReference type="InterPro" id="IPR002657">
    <property type="entry name" value="BilAc:Na_symport/Acr3"/>
</dbReference>
<dbReference type="PANTHER" id="PTHR10361:SF28">
    <property type="entry name" value="P3 PROTEIN-RELATED"/>
    <property type="match status" value="1"/>
</dbReference>
<name>A0A974NPB1_PERPY</name>
<feature type="transmembrane region" description="Helical" evidence="5">
    <location>
        <begin position="286"/>
        <end position="306"/>
    </location>
</feature>
<evidence type="ECO:0000313" key="7">
    <source>
        <dbReference type="Proteomes" id="UP000595254"/>
    </source>
</evidence>
<feature type="transmembrane region" description="Helical" evidence="5">
    <location>
        <begin position="257"/>
        <end position="280"/>
    </location>
</feature>
<evidence type="ECO:0000256" key="3">
    <source>
        <dbReference type="ARBA" id="ARBA00022989"/>
    </source>
</evidence>
<sequence>MLQKMNIFLEGKMAYITPISVILGVILAPYVESYKFLVPWLFACITFTGSLGSTFKSFKHVVAQPKPILITLCILHVIMPLWAWGVGHVVFSGDIHTITGLILGMIIPTGITSVIWVTIYRGNIALTLTLILIDTFLSPFIVPYSMAILVGEKIEMNIFGMMSGLLWMVVIPSIAGMVCNQVTKGKAKVTIAPYLSPFSKLFLGIVVLLNSSIIAPYLRTIDWKLFSIIIVVFIIAFTGYLFSFLMGIRMKMDRENVVALTFLGGMRNISAGAVLAVSYFPAQVAVPVVVGMLFQQILASNFGHFVDRYYKKKFELLTNATSRQN</sequence>
<feature type="transmembrane region" description="Helical" evidence="5">
    <location>
        <begin position="37"/>
        <end position="55"/>
    </location>
</feature>
<proteinExistence type="predicted"/>
<evidence type="ECO:0000313" key="6">
    <source>
        <dbReference type="EMBL" id="QQT01305.1"/>
    </source>
</evidence>
<keyword evidence="7" id="KW-1185">Reference proteome</keyword>
<organism evidence="6 7">
    <name type="scientific">Peribacillus psychrosaccharolyticus</name>
    <name type="common">Bacillus psychrosaccharolyticus</name>
    <dbReference type="NCBI Taxonomy" id="1407"/>
    <lineage>
        <taxon>Bacteria</taxon>
        <taxon>Bacillati</taxon>
        <taxon>Bacillota</taxon>
        <taxon>Bacilli</taxon>
        <taxon>Bacillales</taxon>
        <taxon>Bacillaceae</taxon>
        <taxon>Peribacillus</taxon>
    </lineage>
</organism>
<evidence type="ECO:0000256" key="2">
    <source>
        <dbReference type="ARBA" id="ARBA00022692"/>
    </source>
</evidence>
<dbReference type="GO" id="GO:0016020">
    <property type="term" value="C:membrane"/>
    <property type="evidence" value="ECO:0007669"/>
    <property type="project" value="UniProtKB-SubCell"/>
</dbReference>
<reference evidence="6 7" key="1">
    <citation type="submission" date="2021-01" db="EMBL/GenBank/DDBJ databases">
        <title>FDA dAtabase for Regulatory Grade micrObial Sequences (FDA-ARGOS): Supporting development and validation of Infectious Disease Dx tests.</title>
        <authorList>
            <person name="Nelson B."/>
            <person name="Plummer A."/>
            <person name="Tallon L."/>
            <person name="Sadzewicz L."/>
            <person name="Zhao X."/>
            <person name="Boylan J."/>
            <person name="Ott S."/>
            <person name="Bowen H."/>
            <person name="Vavikolanu K."/>
            <person name="Mehta A."/>
            <person name="Aluvathingal J."/>
            <person name="Nadendla S."/>
            <person name="Myers T."/>
            <person name="Yan Y."/>
            <person name="Sichtig H."/>
        </authorList>
    </citation>
    <scope>NUCLEOTIDE SEQUENCE [LARGE SCALE GENOMIC DNA]</scope>
    <source>
        <strain evidence="6 7">FDAARGOS_1161</strain>
    </source>
</reference>
<dbReference type="InterPro" id="IPR004710">
    <property type="entry name" value="Bilac:Na_transpt"/>
</dbReference>
<gene>
    <name evidence="6" type="ORF">I6J18_05360</name>
</gene>
<evidence type="ECO:0000256" key="4">
    <source>
        <dbReference type="ARBA" id="ARBA00023136"/>
    </source>
</evidence>
<feature type="transmembrane region" description="Helical" evidence="5">
    <location>
        <begin position="158"/>
        <end position="180"/>
    </location>
</feature>
<dbReference type="InterPro" id="IPR038770">
    <property type="entry name" value="Na+/solute_symporter_sf"/>
</dbReference>
<evidence type="ECO:0000256" key="5">
    <source>
        <dbReference type="SAM" id="Phobius"/>
    </source>
</evidence>
<dbReference type="AlphaFoldDB" id="A0A974NPB1"/>
<dbReference type="PANTHER" id="PTHR10361">
    <property type="entry name" value="SODIUM-BILE ACID COTRANSPORTER"/>
    <property type="match status" value="1"/>
</dbReference>
<feature type="transmembrane region" description="Helical" evidence="5">
    <location>
        <begin position="201"/>
        <end position="219"/>
    </location>
</feature>
<feature type="transmembrane region" description="Helical" evidence="5">
    <location>
        <begin position="124"/>
        <end position="146"/>
    </location>
</feature>
<comment type="subcellular location">
    <subcellularLocation>
        <location evidence="1">Membrane</location>
        <topology evidence="1">Multi-pass membrane protein</topology>
    </subcellularLocation>
</comment>
<dbReference type="Proteomes" id="UP000595254">
    <property type="component" value="Chromosome"/>
</dbReference>